<evidence type="ECO:0000256" key="1">
    <source>
        <dbReference type="SAM" id="SignalP"/>
    </source>
</evidence>
<proteinExistence type="predicted"/>
<dbReference type="NCBIfam" id="TIGR04183">
    <property type="entry name" value="Por_Secre_tail"/>
    <property type="match status" value="1"/>
</dbReference>
<organism evidence="2 3">
    <name type="scientific">Candidatus Raymondbacteria bacterium RIFOXYD12_FULL_49_13</name>
    <dbReference type="NCBI Taxonomy" id="1817890"/>
    <lineage>
        <taxon>Bacteria</taxon>
        <taxon>Raymondiibacteriota</taxon>
    </lineage>
</organism>
<sequence length="643" mass="70885">MRNGTVRVTVIVFIYACMFCLMTGRPAQAAYDAQFVRCVIPETLITDEIFPAVICMRNTGDTAWPIADILLHSQYPANNYTWGTYFILQHHGNPVAPGDTFNFTSNFRAPHVPGKFGFAWQCYNNTAHQLFGEIVLAESIYVTQRLETPPPPPAHKDSLLDSSDFEYIGSFKLPALAGYDNTFVASGLALRTMPDGTKRMFLNTGTYTQCLYEVEVPQPVRIADNDGSILNTAPLVKKWTTIAWDSVVAGENITANGGFWWDDSTNILYWTHYNSYYAGSPFPVLAATRLADDGTVTNLKYWYLPQVPLWKSYWRGVTHIPKTFADLYVGGRELALGFGGYFSICQTASNGPAIAAIQKPETSQDTMDLVEILRYNNFITPPEAAVRNGNYFNAGSGSYQPPNPWEGKFAYGSTCAAGVFIDLPDKHGYVTFPRHFTGRIAYDWGGIVQDAHLEDDWYFYDLKELGEAALGNRAMGDVQPSSFVAYNWPAPVGTTDHSVSGACFDEQTRIMYVYVSKSIDRTQYGASPVIHAYYVKADSSAGSEAACSGSSGSEPEILASPNPFNPAVMIFVGASRNIESNIASVTPLRLAIYAPNGRFVTDVTSKLVNGRVLWDASRMPSGIYIVKARAGKRVLTKAITLVK</sequence>
<dbReference type="AlphaFoldDB" id="A0A1F7FAG3"/>
<dbReference type="Proteomes" id="UP000179243">
    <property type="component" value="Unassembled WGS sequence"/>
</dbReference>
<protein>
    <submittedName>
        <fullName evidence="2">Uncharacterized protein</fullName>
    </submittedName>
</protein>
<accession>A0A1F7FAG3</accession>
<dbReference type="Gene3D" id="2.60.40.10">
    <property type="entry name" value="Immunoglobulins"/>
    <property type="match status" value="1"/>
</dbReference>
<keyword evidence="1" id="KW-0732">Signal</keyword>
<dbReference type="EMBL" id="MFYX01000084">
    <property type="protein sequence ID" value="OGK03623.1"/>
    <property type="molecule type" value="Genomic_DNA"/>
</dbReference>
<evidence type="ECO:0000313" key="2">
    <source>
        <dbReference type="EMBL" id="OGK03623.1"/>
    </source>
</evidence>
<reference evidence="2 3" key="1">
    <citation type="journal article" date="2016" name="Nat. Commun.">
        <title>Thousands of microbial genomes shed light on interconnected biogeochemical processes in an aquifer system.</title>
        <authorList>
            <person name="Anantharaman K."/>
            <person name="Brown C.T."/>
            <person name="Hug L.A."/>
            <person name="Sharon I."/>
            <person name="Castelle C.J."/>
            <person name="Probst A.J."/>
            <person name="Thomas B.C."/>
            <person name="Singh A."/>
            <person name="Wilkins M.J."/>
            <person name="Karaoz U."/>
            <person name="Brodie E.L."/>
            <person name="Williams K.H."/>
            <person name="Hubbard S.S."/>
            <person name="Banfield J.F."/>
        </authorList>
    </citation>
    <scope>NUCLEOTIDE SEQUENCE [LARGE SCALE GENOMIC DNA]</scope>
</reference>
<gene>
    <name evidence="2" type="ORF">A2519_02495</name>
</gene>
<evidence type="ECO:0000313" key="3">
    <source>
        <dbReference type="Proteomes" id="UP000179243"/>
    </source>
</evidence>
<feature type="chain" id="PRO_5009528554" evidence="1">
    <location>
        <begin position="30"/>
        <end position="643"/>
    </location>
</feature>
<dbReference type="InterPro" id="IPR026444">
    <property type="entry name" value="Secre_tail"/>
</dbReference>
<feature type="signal peptide" evidence="1">
    <location>
        <begin position="1"/>
        <end position="29"/>
    </location>
</feature>
<comment type="caution">
    <text evidence="2">The sequence shown here is derived from an EMBL/GenBank/DDBJ whole genome shotgun (WGS) entry which is preliminary data.</text>
</comment>
<dbReference type="InterPro" id="IPR013783">
    <property type="entry name" value="Ig-like_fold"/>
</dbReference>
<name>A0A1F7FAG3_UNCRA</name>